<evidence type="ECO:0000256" key="16">
    <source>
        <dbReference type="SAM" id="Phobius"/>
    </source>
</evidence>
<dbReference type="PANTHER" id="PTHR11435:SF1">
    <property type="entry name" value="NADH-UBIQUINONE OXIDOREDUCTASE CHAIN 6"/>
    <property type="match status" value="1"/>
</dbReference>
<keyword evidence="10 16" id="KW-1133">Transmembrane helix</keyword>
<name>A0A343A411_9CUCU</name>
<keyword evidence="8" id="KW-1278">Translocase</keyword>
<proteinExistence type="inferred from homology"/>
<comment type="subcellular location">
    <subcellularLocation>
        <location evidence="1">Mitochondrion membrane</location>
        <topology evidence="1">Multi-pass membrane protein</topology>
    </subcellularLocation>
</comment>
<sequence>MIMFILMNISILFLFMKHPLSMGFILFIQVLLISLITNITTLNSWFSYILFLVMIGGMLILFIYMTSLASNEKFKFSWKILFTLFFLLILEMFLIFNFNFYDSTKINNLFMNSISMNFNKFFMFPSYLIMITIIIYLLITLIAVVKITNFKSGPLRQKFYENTLTNSISYHKNY</sequence>
<evidence type="ECO:0000256" key="1">
    <source>
        <dbReference type="ARBA" id="ARBA00004225"/>
    </source>
</evidence>
<dbReference type="GO" id="GO:0031966">
    <property type="term" value="C:mitochondrial membrane"/>
    <property type="evidence" value="ECO:0007669"/>
    <property type="project" value="UniProtKB-SubCell"/>
</dbReference>
<evidence type="ECO:0000256" key="2">
    <source>
        <dbReference type="ARBA" id="ARBA00005698"/>
    </source>
</evidence>
<feature type="transmembrane region" description="Helical" evidence="16">
    <location>
        <begin position="121"/>
        <end position="145"/>
    </location>
</feature>
<evidence type="ECO:0000256" key="14">
    <source>
        <dbReference type="ARBA" id="ARBA00031019"/>
    </source>
</evidence>
<evidence type="ECO:0000256" key="13">
    <source>
        <dbReference type="ARBA" id="ARBA00023136"/>
    </source>
</evidence>
<gene>
    <name evidence="17" type="primary">nad6</name>
</gene>
<comment type="catalytic activity">
    <reaction evidence="15">
        <text>a ubiquinone + NADH + 5 H(+)(in) = a ubiquinol + NAD(+) + 4 H(+)(out)</text>
        <dbReference type="Rhea" id="RHEA:29091"/>
        <dbReference type="Rhea" id="RHEA-COMP:9565"/>
        <dbReference type="Rhea" id="RHEA-COMP:9566"/>
        <dbReference type="ChEBI" id="CHEBI:15378"/>
        <dbReference type="ChEBI" id="CHEBI:16389"/>
        <dbReference type="ChEBI" id="CHEBI:17976"/>
        <dbReference type="ChEBI" id="CHEBI:57540"/>
        <dbReference type="ChEBI" id="CHEBI:57945"/>
        <dbReference type="EC" id="7.1.1.2"/>
    </reaction>
</comment>
<evidence type="ECO:0000256" key="6">
    <source>
        <dbReference type="ARBA" id="ARBA00022660"/>
    </source>
</evidence>
<comment type="similarity">
    <text evidence="2">Belongs to the complex I subunit 6 family.</text>
</comment>
<organism evidence="17">
    <name type="scientific">Silvanus bidentatus</name>
    <dbReference type="NCBI Taxonomy" id="878982"/>
    <lineage>
        <taxon>Eukaryota</taxon>
        <taxon>Metazoa</taxon>
        <taxon>Ecdysozoa</taxon>
        <taxon>Arthropoda</taxon>
        <taxon>Hexapoda</taxon>
        <taxon>Insecta</taxon>
        <taxon>Pterygota</taxon>
        <taxon>Neoptera</taxon>
        <taxon>Endopterygota</taxon>
        <taxon>Coleoptera</taxon>
        <taxon>Polyphaga</taxon>
        <taxon>Cucujiformia</taxon>
        <taxon>Silvanidae</taxon>
        <taxon>Silvaninae</taxon>
        <taxon>Silvanus</taxon>
    </lineage>
</organism>
<feature type="transmembrane region" description="Helical" evidence="16">
    <location>
        <begin position="20"/>
        <end position="39"/>
    </location>
</feature>
<keyword evidence="6" id="KW-0679">Respiratory chain</keyword>
<dbReference type="PANTHER" id="PTHR11435">
    <property type="entry name" value="NADH UBIQUINONE OXIDOREDUCTASE SUBUNIT ND6"/>
    <property type="match status" value="1"/>
</dbReference>
<keyword evidence="12 17" id="KW-0496">Mitochondrion</keyword>
<keyword evidence="13 16" id="KW-0472">Membrane</keyword>
<geneLocation type="mitochondrion" evidence="17"/>
<dbReference type="InterPro" id="IPR050269">
    <property type="entry name" value="ComplexI_Subunit6"/>
</dbReference>
<keyword evidence="11" id="KW-0520">NAD</keyword>
<evidence type="ECO:0000256" key="11">
    <source>
        <dbReference type="ARBA" id="ARBA00023027"/>
    </source>
</evidence>
<dbReference type="EMBL" id="KX035145">
    <property type="protein sequence ID" value="AOY39289.1"/>
    <property type="molecule type" value="Genomic_DNA"/>
</dbReference>
<evidence type="ECO:0000256" key="4">
    <source>
        <dbReference type="ARBA" id="ARBA00021095"/>
    </source>
</evidence>
<evidence type="ECO:0000256" key="10">
    <source>
        <dbReference type="ARBA" id="ARBA00022989"/>
    </source>
</evidence>
<evidence type="ECO:0000256" key="7">
    <source>
        <dbReference type="ARBA" id="ARBA00022692"/>
    </source>
</evidence>
<evidence type="ECO:0000256" key="15">
    <source>
        <dbReference type="ARBA" id="ARBA00049551"/>
    </source>
</evidence>
<reference evidence="17" key="1">
    <citation type="submission" date="2016-04" db="EMBL/GenBank/DDBJ databases">
        <title>Mitochondria of unsequenced beetle families.</title>
        <authorList>
            <person name="Linard B."/>
            <person name="Andujar C."/>
            <person name="Arribas P."/>
            <person name="Vogler A.P."/>
        </authorList>
    </citation>
    <scope>NUCLEOTIDE SEQUENCE</scope>
</reference>
<keyword evidence="5" id="KW-0813">Transport</keyword>
<dbReference type="AlphaFoldDB" id="A0A343A411"/>
<accession>A0A343A411</accession>
<keyword evidence="9" id="KW-0249">Electron transport</keyword>
<evidence type="ECO:0000256" key="9">
    <source>
        <dbReference type="ARBA" id="ARBA00022982"/>
    </source>
</evidence>
<feature type="transmembrane region" description="Helical" evidence="16">
    <location>
        <begin position="80"/>
        <end position="101"/>
    </location>
</feature>
<keyword evidence="7 16" id="KW-0812">Transmembrane</keyword>
<dbReference type="GO" id="GO:0008137">
    <property type="term" value="F:NADH dehydrogenase (ubiquinone) activity"/>
    <property type="evidence" value="ECO:0007669"/>
    <property type="project" value="UniProtKB-EC"/>
</dbReference>
<evidence type="ECO:0000313" key="17">
    <source>
        <dbReference type="EMBL" id="AOY39289.1"/>
    </source>
</evidence>
<evidence type="ECO:0000256" key="5">
    <source>
        <dbReference type="ARBA" id="ARBA00022448"/>
    </source>
</evidence>
<feature type="transmembrane region" description="Helical" evidence="16">
    <location>
        <begin position="45"/>
        <end position="68"/>
    </location>
</feature>
<dbReference type="EC" id="7.1.1.2" evidence="3"/>
<evidence type="ECO:0000256" key="3">
    <source>
        <dbReference type="ARBA" id="ARBA00012944"/>
    </source>
</evidence>
<evidence type="ECO:0000256" key="12">
    <source>
        <dbReference type="ARBA" id="ARBA00023128"/>
    </source>
</evidence>
<evidence type="ECO:0000256" key="8">
    <source>
        <dbReference type="ARBA" id="ARBA00022967"/>
    </source>
</evidence>
<protein>
    <recommendedName>
        <fullName evidence="4">NADH-ubiquinone oxidoreductase chain 6</fullName>
        <ecNumber evidence="3">7.1.1.2</ecNumber>
    </recommendedName>
    <alternativeName>
        <fullName evidence="14">NADH dehydrogenase subunit 6</fullName>
    </alternativeName>
</protein>